<evidence type="ECO:0000256" key="1">
    <source>
        <dbReference type="ARBA" id="ARBA00022679"/>
    </source>
</evidence>
<comment type="caution">
    <text evidence="5">The sequence shown here is derived from an EMBL/GenBank/DDBJ whole genome shotgun (WGS) entry which is preliminary data.</text>
</comment>
<proteinExistence type="predicted"/>
<sequence>MKKQLDRETTSMLYEPGERRSTDGDQFEQIRSLLRSSNSLMLVVEADGEIVGYLEATGGKVRRNQHTVYIVIGILESHTGQGLGRRLFEELFDWAARRHILRAELTVQAPNQRAYRLYRSVGFRLEGIMRGALMIEGEPVDLYQMGCDLRTIRQGRVDK</sequence>
<feature type="domain" description="N-acetyltransferase" evidence="4">
    <location>
        <begin position="1"/>
        <end position="150"/>
    </location>
</feature>
<dbReference type="InterPro" id="IPR016181">
    <property type="entry name" value="Acyl_CoA_acyltransferase"/>
</dbReference>
<gene>
    <name evidence="5" type="ORF">GYN08_08865</name>
</gene>
<dbReference type="Pfam" id="PF00583">
    <property type="entry name" value="Acetyltransf_1"/>
    <property type="match status" value="1"/>
</dbReference>
<organism evidence="5 6">
    <name type="scientific">Saccharibacillus alkalitolerans</name>
    <dbReference type="NCBI Taxonomy" id="2705290"/>
    <lineage>
        <taxon>Bacteria</taxon>
        <taxon>Bacillati</taxon>
        <taxon>Bacillota</taxon>
        <taxon>Bacilli</taxon>
        <taxon>Bacillales</taxon>
        <taxon>Paenibacillaceae</taxon>
        <taxon>Saccharibacillus</taxon>
    </lineage>
</organism>
<dbReference type="PANTHER" id="PTHR43072:SF23">
    <property type="entry name" value="UPF0039 PROTEIN C11D3.02C"/>
    <property type="match status" value="1"/>
</dbReference>
<name>A0ABX0F4T5_9BACL</name>
<dbReference type="PROSITE" id="PS51186">
    <property type="entry name" value="GNAT"/>
    <property type="match status" value="1"/>
</dbReference>
<dbReference type="Gene3D" id="3.40.630.30">
    <property type="match status" value="1"/>
</dbReference>
<accession>A0ABX0F4T5</accession>
<evidence type="ECO:0000256" key="2">
    <source>
        <dbReference type="ARBA" id="ARBA00023315"/>
    </source>
</evidence>
<evidence type="ECO:0000313" key="6">
    <source>
        <dbReference type="Proteomes" id="UP000800303"/>
    </source>
</evidence>
<keyword evidence="6" id="KW-1185">Reference proteome</keyword>
<protein>
    <submittedName>
        <fullName evidence="5">GNAT family N-acetyltransferase</fullName>
    </submittedName>
</protein>
<evidence type="ECO:0000313" key="5">
    <source>
        <dbReference type="EMBL" id="NGZ75430.1"/>
    </source>
</evidence>
<evidence type="ECO:0000259" key="4">
    <source>
        <dbReference type="PROSITE" id="PS51186"/>
    </source>
</evidence>
<feature type="region of interest" description="Disordered" evidence="3">
    <location>
        <begin position="1"/>
        <end position="24"/>
    </location>
</feature>
<keyword evidence="1" id="KW-0808">Transferase</keyword>
<dbReference type="Proteomes" id="UP000800303">
    <property type="component" value="Unassembled WGS sequence"/>
</dbReference>
<keyword evidence="2" id="KW-0012">Acyltransferase</keyword>
<dbReference type="CDD" id="cd04301">
    <property type="entry name" value="NAT_SF"/>
    <property type="match status" value="1"/>
</dbReference>
<dbReference type="EMBL" id="JAAFGS010000003">
    <property type="protein sequence ID" value="NGZ75430.1"/>
    <property type="molecule type" value="Genomic_DNA"/>
</dbReference>
<dbReference type="PANTHER" id="PTHR43072">
    <property type="entry name" value="N-ACETYLTRANSFERASE"/>
    <property type="match status" value="1"/>
</dbReference>
<evidence type="ECO:0000256" key="3">
    <source>
        <dbReference type="SAM" id="MobiDB-lite"/>
    </source>
</evidence>
<dbReference type="SUPFAM" id="SSF55729">
    <property type="entry name" value="Acyl-CoA N-acyltransferases (Nat)"/>
    <property type="match status" value="1"/>
</dbReference>
<dbReference type="InterPro" id="IPR000182">
    <property type="entry name" value="GNAT_dom"/>
</dbReference>
<reference evidence="5 6" key="1">
    <citation type="submission" date="2020-01" db="EMBL/GenBank/DDBJ databases">
        <title>Polyphasic characterisation and genomic insights into a novel alkali tolerant bacterium VR-M41.</title>
        <authorList>
            <person name="Vemuluri V.R."/>
        </authorList>
    </citation>
    <scope>NUCLEOTIDE SEQUENCE [LARGE SCALE GENOMIC DNA]</scope>
    <source>
        <strain evidence="5 6">VR-M41</strain>
    </source>
</reference>